<evidence type="ECO:0008006" key="4">
    <source>
        <dbReference type="Google" id="ProtNLM"/>
    </source>
</evidence>
<reference evidence="2 3" key="1">
    <citation type="journal article" date="2018" name="Mol. Biol. Evol.">
        <title>Broad Genomic Sampling Reveals a Smut Pathogenic Ancestry of the Fungal Clade Ustilaginomycotina.</title>
        <authorList>
            <person name="Kijpornyongpan T."/>
            <person name="Mondo S.J."/>
            <person name="Barry K."/>
            <person name="Sandor L."/>
            <person name="Lee J."/>
            <person name="Lipzen A."/>
            <person name="Pangilinan J."/>
            <person name="LaButti K."/>
            <person name="Hainaut M."/>
            <person name="Henrissat B."/>
            <person name="Grigoriev I.V."/>
            <person name="Spatafora J.W."/>
            <person name="Aime M.C."/>
        </authorList>
    </citation>
    <scope>NUCLEOTIDE SEQUENCE [LARGE SCALE GENOMIC DNA]</scope>
    <source>
        <strain evidence="2 3">MCA 4718</strain>
    </source>
</reference>
<dbReference type="AlphaFoldDB" id="A0A316TXT1"/>
<evidence type="ECO:0000313" key="2">
    <source>
        <dbReference type="EMBL" id="PWN18156.1"/>
    </source>
</evidence>
<evidence type="ECO:0000313" key="3">
    <source>
        <dbReference type="Proteomes" id="UP000245942"/>
    </source>
</evidence>
<dbReference type="RefSeq" id="XP_025345316.1">
    <property type="nucleotide sequence ID" value="XM_025490047.1"/>
</dbReference>
<proteinExistence type="predicted"/>
<feature type="non-terminal residue" evidence="2">
    <location>
        <position position="1"/>
    </location>
</feature>
<keyword evidence="3" id="KW-1185">Reference proteome</keyword>
<protein>
    <recommendedName>
        <fullName evidence="4">Macrofage activating glyco protein</fullName>
    </recommendedName>
</protein>
<feature type="region of interest" description="Disordered" evidence="1">
    <location>
        <begin position="1"/>
        <end position="21"/>
    </location>
</feature>
<dbReference type="STRING" id="1684307.A0A316TXT1"/>
<dbReference type="OrthoDB" id="2564904at2759"/>
<organism evidence="2 3">
    <name type="scientific">Pseudomicrostroma glucosiphilum</name>
    <dbReference type="NCBI Taxonomy" id="1684307"/>
    <lineage>
        <taxon>Eukaryota</taxon>
        <taxon>Fungi</taxon>
        <taxon>Dikarya</taxon>
        <taxon>Basidiomycota</taxon>
        <taxon>Ustilaginomycotina</taxon>
        <taxon>Exobasidiomycetes</taxon>
        <taxon>Microstromatales</taxon>
        <taxon>Microstromatales incertae sedis</taxon>
        <taxon>Pseudomicrostroma</taxon>
    </lineage>
</organism>
<gene>
    <name evidence="2" type="ORF">BCV69DRAFT_242946</name>
</gene>
<accession>A0A316TXT1</accession>
<dbReference type="EMBL" id="KZ819338">
    <property type="protein sequence ID" value="PWN18156.1"/>
    <property type="molecule type" value="Genomic_DNA"/>
</dbReference>
<feature type="non-terminal residue" evidence="2">
    <location>
        <position position="232"/>
    </location>
</feature>
<name>A0A316TXT1_9BASI</name>
<dbReference type="GeneID" id="37011781"/>
<sequence length="232" mass="24699">SDLPDTSETGQTGTNRCSGANSDTSMCQTLLLNSAEDFCLWGPPTAGQEVSVTEEVEVAWCTKDHGARQIPDGALHSVHFVSTPAYLQVTGTGDLTKLNIKKGDEGGELDPHGATGNGNPIGGLVYTTAWSTKGAHEQINEWMMEISATSYCFRGCKGTDYISQMLCTHIYDEMGCDFIMPASYEKDVFESCEGDVAIAPGIISTWTFTEGDPVTPSARSKPSSSNCATVSS</sequence>
<dbReference type="Proteomes" id="UP000245942">
    <property type="component" value="Unassembled WGS sequence"/>
</dbReference>
<evidence type="ECO:0000256" key="1">
    <source>
        <dbReference type="SAM" id="MobiDB-lite"/>
    </source>
</evidence>